<dbReference type="EMBL" id="BAJS01000002">
    <property type="protein sequence ID" value="GAK35633.1"/>
    <property type="molecule type" value="Genomic_DNA"/>
</dbReference>
<protein>
    <submittedName>
        <fullName evidence="1">Uncharacterized protein</fullName>
    </submittedName>
</protein>
<gene>
    <name evidence="1" type="ORF">JCM15093_739</name>
</gene>
<evidence type="ECO:0000313" key="1">
    <source>
        <dbReference type="EMBL" id="GAK35633.1"/>
    </source>
</evidence>
<keyword evidence="2" id="KW-1185">Reference proteome</keyword>
<name>A0A069CYH3_9BACE</name>
<comment type="caution">
    <text evidence="1">The sequence shown here is derived from an EMBL/GenBank/DDBJ whole genome shotgun (WGS) entry which is preliminary data.</text>
</comment>
<reference evidence="1 2" key="1">
    <citation type="journal article" date="2015" name="Microbes Environ.">
        <title>Distribution and evolution of nitrogen fixation genes in the phylum bacteroidetes.</title>
        <authorList>
            <person name="Inoue J."/>
            <person name="Oshima K."/>
            <person name="Suda W."/>
            <person name="Sakamoto M."/>
            <person name="Iino T."/>
            <person name="Noda S."/>
            <person name="Hongoh Y."/>
            <person name="Hattori M."/>
            <person name="Ohkuma M."/>
        </authorList>
    </citation>
    <scope>NUCLEOTIDE SEQUENCE [LARGE SCALE GENOMIC DNA]</scope>
    <source>
        <strain evidence="1 2">JCM 15093</strain>
    </source>
</reference>
<accession>A0A069CYH3</accession>
<dbReference type="Proteomes" id="UP000027601">
    <property type="component" value="Unassembled WGS sequence"/>
</dbReference>
<dbReference type="AlphaFoldDB" id="A0A069CYH3"/>
<proteinExistence type="predicted"/>
<evidence type="ECO:0000313" key="2">
    <source>
        <dbReference type="Proteomes" id="UP000027601"/>
    </source>
</evidence>
<organism evidence="1 2">
    <name type="scientific">Bacteroides graminisolvens DSM 19988 = JCM 15093</name>
    <dbReference type="NCBI Taxonomy" id="1121097"/>
    <lineage>
        <taxon>Bacteria</taxon>
        <taxon>Pseudomonadati</taxon>
        <taxon>Bacteroidota</taxon>
        <taxon>Bacteroidia</taxon>
        <taxon>Bacteroidales</taxon>
        <taxon>Bacteroidaceae</taxon>
        <taxon>Bacteroides</taxon>
    </lineage>
</organism>
<sequence length="67" mass="7967">MRNSIAHHNFTILKNENEEIGSIEFKDFPPRTKSTKTFELTIEIKPLKKFLLKFSEEMIRIMEAAKR</sequence>